<evidence type="ECO:0000256" key="9">
    <source>
        <dbReference type="ARBA" id="ARBA00023204"/>
    </source>
</evidence>
<keyword evidence="7" id="KW-0862">Zinc</keyword>
<dbReference type="Pfam" id="PF21202">
    <property type="entry name" value="SLX1_C"/>
    <property type="match status" value="1"/>
</dbReference>
<keyword evidence="5" id="KW-0863">Zinc-finger</keyword>
<comment type="caution">
    <text evidence="11">Lacks conserved residue(s) required for the propagation of feature annotation.</text>
</comment>
<dbReference type="CDD" id="cd10455">
    <property type="entry name" value="GIY-YIG_SLX1"/>
    <property type="match status" value="1"/>
</dbReference>
<dbReference type="GO" id="GO:0033557">
    <property type="term" value="C:Slx1-Slx4 complex"/>
    <property type="evidence" value="ECO:0007669"/>
    <property type="project" value="UniProtKB-UniRule"/>
</dbReference>
<dbReference type="GO" id="GO:0008270">
    <property type="term" value="F:zinc ion binding"/>
    <property type="evidence" value="ECO:0007669"/>
    <property type="project" value="UniProtKB-KW"/>
</dbReference>
<evidence type="ECO:0000256" key="4">
    <source>
        <dbReference type="ARBA" id="ARBA00022763"/>
    </source>
</evidence>
<evidence type="ECO:0000256" key="7">
    <source>
        <dbReference type="ARBA" id="ARBA00022833"/>
    </source>
</evidence>
<evidence type="ECO:0000256" key="3">
    <source>
        <dbReference type="ARBA" id="ARBA00022759"/>
    </source>
</evidence>
<keyword evidence="10 11" id="KW-0539">Nucleus</keyword>
<dbReference type="HAMAP" id="MF_03100">
    <property type="entry name" value="Endonuc_su_Slx1"/>
    <property type="match status" value="1"/>
</dbReference>
<reference evidence="13 14" key="1">
    <citation type="submission" date="2024-01" db="EMBL/GenBank/DDBJ databases">
        <title>The genome of the rayed Mediterranean limpet Patella caerulea (Linnaeus, 1758).</title>
        <authorList>
            <person name="Anh-Thu Weber A."/>
            <person name="Halstead-Nussloch G."/>
        </authorList>
    </citation>
    <scope>NUCLEOTIDE SEQUENCE [LARGE SCALE GENOMIC DNA]</scope>
    <source>
        <strain evidence="13">AATW-2023a</strain>
        <tissue evidence="13">Whole specimen</tissue>
    </source>
</reference>
<dbReference type="PANTHER" id="PTHR20208:SF10">
    <property type="entry name" value="STRUCTURE-SPECIFIC ENDONUCLEASE SUBUNIT SLX1"/>
    <property type="match status" value="1"/>
</dbReference>
<keyword evidence="8 11" id="KW-0233">DNA recombination</keyword>
<keyword evidence="9 11" id="KW-0234">DNA repair</keyword>
<dbReference type="Pfam" id="PF01541">
    <property type="entry name" value="GIY-YIG"/>
    <property type="match status" value="1"/>
</dbReference>
<evidence type="ECO:0000259" key="12">
    <source>
        <dbReference type="PROSITE" id="PS50164"/>
    </source>
</evidence>
<evidence type="ECO:0000256" key="11">
    <source>
        <dbReference type="HAMAP-Rule" id="MF_03100"/>
    </source>
</evidence>
<dbReference type="EC" id="3.1.-.-" evidence="11"/>
<dbReference type="Gene3D" id="3.30.40.10">
    <property type="entry name" value="Zinc/RING finger domain, C3HC4 (zinc finger)"/>
    <property type="match status" value="1"/>
</dbReference>
<proteinExistence type="inferred from homology"/>
<dbReference type="EMBL" id="JAZGQO010000002">
    <property type="protein sequence ID" value="KAK6190202.1"/>
    <property type="molecule type" value="Genomic_DNA"/>
</dbReference>
<dbReference type="InterPro" id="IPR000305">
    <property type="entry name" value="GIY-YIG_endonuc"/>
</dbReference>
<evidence type="ECO:0000256" key="2">
    <source>
        <dbReference type="ARBA" id="ARBA00022723"/>
    </source>
</evidence>
<evidence type="ECO:0000313" key="14">
    <source>
        <dbReference type="Proteomes" id="UP001347796"/>
    </source>
</evidence>
<evidence type="ECO:0000256" key="10">
    <source>
        <dbReference type="ARBA" id="ARBA00023242"/>
    </source>
</evidence>
<dbReference type="PROSITE" id="PS50164">
    <property type="entry name" value="GIY_YIG"/>
    <property type="match status" value="1"/>
</dbReference>
<comment type="function">
    <text evidence="11">Catalytic subunit of a heterodimeric structure-specific endonuclease that resolves DNA secondary structures generated during DNA repair and recombination. Has endonuclease activity towards branched DNA substrates, introducing single-strand cuts in duplex DNA close to junctions with ss-DNA.</text>
</comment>
<keyword evidence="14" id="KW-1185">Reference proteome</keyword>
<dbReference type="FunFam" id="3.40.1440.10:FF:000008">
    <property type="entry name" value="Structure-specific endonuclease subunit SLX1 homolog"/>
    <property type="match status" value="1"/>
</dbReference>
<dbReference type="Gene3D" id="3.40.1440.10">
    <property type="entry name" value="GIY-YIG endonuclease"/>
    <property type="match status" value="1"/>
</dbReference>
<comment type="similarity">
    <text evidence="11">Belongs to the SLX1 family.</text>
</comment>
<evidence type="ECO:0000256" key="1">
    <source>
        <dbReference type="ARBA" id="ARBA00022722"/>
    </source>
</evidence>
<comment type="subcellular location">
    <subcellularLocation>
        <location evidence="11">Nucleus</location>
    </subcellularLocation>
</comment>
<keyword evidence="3 11" id="KW-0255">Endonuclease</keyword>
<dbReference type="AlphaFoldDB" id="A0AAN8Q736"/>
<evidence type="ECO:0000256" key="8">
    <source>
        <dbReference type="ARBA" id="ARBA00023172"/>
    </source>
</evidence>
<dbReference type="Proteomes" id="UP001347796">
    <property type="component" value="Unassembled WGS sequence"/>
</dbReference>
<dbReference type="GO" id="GO:0000724">
    <property type="term" value="P:double-strand break repair via homologous recombination"/>
    <property type="evidence" value="ECO:0007669"/>
    <property type="project" value="TreeGrafter"/>
</dbReference>
<dbReference type="InterPro" id="IPR050381">
    <property type="entry name" value="SLX1_endonuclease"/>
</dbReference>
<sequence length="284" mass="32944">MVQEVEAFYGVYLLYNLNPKYKGRVYIGKTTDPNRRIHQHNTGAKAGGAWRTDGKGPWEMVLIIHGFPEAVSALRFEWAWQHPKISRRLRHLPGKRKTEKQYDFHFRIVSQMLRTAPWNRLSLTIRWLKQEFRQDFSPNALPPIHMPVEYGPIVCKKVDLKKKKHKKGKDEGSDESSQLENADIELQKSCAICSKWITLKEQDITLSCLYPVCHMVAHIICLAKKFLMGDDHLIPIEGNCPWCSQTLLWGELIRHKQGCHTNLTEQTEEFDKGSGDYLEESETD</sequence>
<dbReference type="GO" id="GO:0008821">
    <property type="term" value="F:crossover junction DNA endonuclease activity"/>
    <property type="evidence" value="ECO:0007669"/>
    <property type="project" value="TreeGrafter"/>
</dbReference>
<comment type="caution">
    <text evidence="13">The sequence shown here is derived from an EMBL/GenBank/DDBJ whole genome shotgun (WGS) entry which is preliminary data.</text>
</comment>
<evidence type="ECO:0000256" key="6">
    <source>
        <dbReference type="ARBA" id="ARBA00022801"/>
    </source>
</evidence>
<organism evidence="13 14">
    <name type="scientific">Patella caerulea</name>
    <name type="common">Rayed Mediterranean limpet</name>
    <dbReference type="NCBI Taxonomy" id="87958"/>
    <lineage>
        <taxon>Eukaryota</taxon>
        <taxon>Metazoa</taxon>
        <taxon>Spiralia</taxon>
        <taxon>Lophotrochozoa</taxon>
        <taxon>Mollusca</taxon>
        <taxon>Gastropoda</taxon>
        <taxon>Patellogastropoda</taxon>
        <taxon>Patelloidea</taxon>
        <taxon>Patellidae</taxon>
        <taxon>Patella</taxon>
    </lineage>
</organism>
<comment type="subunit">
    <text evidence="11">Forms a heterodimer with a member of the SLX4 family.</text>
</comment>
<dbReference type="PANTHER" id="PTHR20208">
    <property type="entry name" value="STRUCTURE-SPECIFIC ENDONUCLEASE SUBUNIT SLX1"/>
    <property type="match status" value="1"/>
</dbReference>
<comment type="cofactor">
    <cofactor evidence="11">
        <name>a divalent metal cation</name>
        <dbReference type="ChEBI" id="CHEBI:60240"/>
    </cofactor>
</comment>
<feature type="domain" description="GIY-YIG" evidence="12">
    <location>
        <begin position="7"/>
        <end position="97"/>
    </location>
</feature>
<accession>A0AAN8Q736</accession>
<evidence type="ECO:0000256" key="5">
    <source>
        <dbReference type="ARBA" id="ARBA00022771"/>
    </source>
</evidence>
<dbReference type="InterPro" id="IPR027520">
    <property type="entry name" value="Slx1"/>
</dbReference>
<dbReference type="InterPro" id="IPR048749">
    <property type="entry name" value="SLX1_C"/>
</dbReference>
<keyword evidence="4 11" id="KW-0227">DNA damage</keyword>
<dbReference type="InterPro" id="IPR013083">
    <property type="entry name" value="Znf_RING/FYVE/PHD"/>
</dbReference>
<dbReference type="GO" id="GO:0017108">
    <property type="term" value="F:5'-flap endonuclease activity"/>
    <property type="evidence" value="ECO:0007669"/>
    <property type="project" value="InterPro"/>
</dbReference>
<gene>
    <name evidence="13" type="ORF">SNE40_002122</name>
</gene>
<evidence type="ECO:0000313" key="13">
    <source>
        <dbReference type="EMBL" id="KAK6190202.1"/>
    </source>
</evidence>
<keyword evidence="1 11" id="KW-0540">Nuclease</keyword>
<protein>
    <recommendedName>
        <fullName evidence="11">Structure-specific endonuclease subunit SLX1 homolog</fullName>
        <ecNumber evidence="11">3.1.-.-</ecNumber>
    </recommendedName>
</protein>
<name>A0AAN8Q736_PATCE</name>
<keyword evidence="6 11" id="KW-0378">Hydrolase</keyword>
<keyword evidence="2" id="KW-0479">Metal-binding</keyword>
<dbReference type="SUPFAM" id="SSF82771">
    <property type="entry name" value="GIY-YIG endonuclease"/>
    <property type="match status" value="1"/>
</dbReference>
<dbReference type="InterPro" id="IPR035901">
    <property type="entry name" value="GIY-YIG_endonuc_sf"/>
</dbReference>